<organism evidence="2">
    <name type="scientific">hydrothermal vent metagenome</name>
    <dbReference type="NCBI Taxonomy" id="652676"/>
    <lineage>
        <taxon>unclassified sequences</taxon>
        <taxon>metagenomes</taxon>
        <taxon>ecological metagenomes</taxon>
    </lineage>
</organism>
<dbReference type="EMBL" id="UOGH01000210">
    <property type="protein sequence ID" value="VAX31643.1"/>
    <property type="molecule type" value="Genomic_DNA"/>
</dbReference>
<name>A0A3B1D4C4_9ZZZZ</name>
<protein>
    <submittedName>
        <fullName evidence="2">ATP synthase protein I</fullName>
    </submittedName>
</protein>
<evidence type="ECO:0000313" key="2">
    <source>
        <dbReference type="EMBL" id="VAX31643.1"/>
    </source>
</evidence>
<keyword evidence="1" id="KW-0812">Transmembrane</keyword>
<reference evidence="2" key="1">
    <citation type="submission" date="2018-06" db="EMBL/GenBank/DDBJ databases">
        <authorList>
            <person name="Zhirakovskaya E."/>
        </authorList>
    </citation>
    <scope>NUCLEOTIDE SEQUENCE</scope>
</reference>
<evidence type="ECO:0000256" key="1">
    <source>
        <dbReference type="SAM" id="Phobius"/>
    </source>
</evidence>
<sequence length="79" mass="9135">MGENKKKELWRQLMDASVIPLNLVAATFVGFAIGYGLDKLFGTSPYLTIIFFILGIIAGFRELFRYARRMEREDDKKDK</sequence>
<gene>
    <name evidence="2" type="ORF">MNBD_NITROSPIRAE02-1533</name>
</gene>
<proteinExistence type="predicted"/>
<keyword evidence="1" id="KW-0472">Membrane</keyword>
<keyword evidence="1" id="KW-1133">Transmembrane helix</keyword>
<feature type="transmembrane region" description="Helical" evidence="1">
    <location>
        <begin position="46"/>
        <end position="64"/>
    </location>
</feature>
<feature type="transmembrane region" description="Helical" evidence="1">
    <location>
        <begin position="12"/>
        <end position="34"/>
    </location>
</feature>
<accession>A0A3B1D4C4</accession>
<dbReference type="InterPro" id="IPR032820">
    <property type="entry name" value="ATPase_put"/>
</dbReference>
<dbReference type="Pfam" id="PF09527">
    <property type="entry name" value="ATPase_gene1"/>
    <property type="match status" value="1"/>
</dbReference>
<dbReference type="AlphaFoldDB" id="A0A3B1D4C4"/>